<evidence type="ECO:0000313" key="2">
    <source>
        <dbReference type="EMBL" id="KAI5317259.1"/>
    </source>
</evidence>
<dbReference type="InParanoid" id="A0A5E4FPN6"/>
<organism evidence="3 4">
    <name type="scientific">Prunus dulcis</name>
    <name type="common">Almond</name>
    <name type="synonym">Amygdalus dulcis</name>
    <dbReference type="NCBI Taxonomy" id="3755"/>
    <lineage>
        <taxon>Eukaryota</taxon>
        <taxon>Viridiplantae</taxon>
        <taxon>Streptophyta</taxon>
        <taxon>Embryophyta</taxon>
        <taxon>Tracheophyta</taxon>
        <taxon>Spermatophyta</taxon>
        <taxon>Magnoliopsida</taxon>
        <taxon>eudicotyledons</taxon>
        <taxon>Gunneridae</taxon>
        <taxon>Pentapetalae</taxon>
        <taxon>rosids</taxon>
        <taxon>fabids</taxon>
        <taxon>Rosales</taxon>
        <taxon>Rosaceae</taxon>
        <taxon>Amygdaloideae</taxon>
        <taxon>Amygdaleae</taxon>
        <taxon>Prunus</taxon>
    </lineage>
</organism>
<evidence type="ECO:0000313" key="3">
    <source>
        <dbReference type="EMBL" id="VVA29433.1"/>
    </source>
</evidence>
<dbReference type="Proteomes" id="UP000327085">
    <property type="component" value="Chromosome 7"/>
</dbReference>
<gene>
    <name evidence="3" type="ORF">ALMOND_2B005086</name>
    <name evidence="2" type="ORF">L3X38_036966</name>
</gene>
<evidence type="ECO:0000313" key="5">
    <source>
        <dbReference type="Proteomes" id="UP001054821"/>
    </source>
</evidence>
<feature type="region of interest" description="Disordered" evidence="1">
    <location>
        <begin position="45"/>
        <end position="67"/>
    </location>
</feature>
<dbReference type="EMBL" id="CABIKO010000164">
    <property type="protein sequence ID" value="VVA29433.1"/>
    <property type="molecule type" value="Genomic_DNA"/>
</dbReference>
<proteinExistence type="predicted"/>
<dbReference type="AlphaFoldDB" id="A0A5E4FPN6"/>
<name>A0A5E4FPN6_PRUDU</name>
<protein>
    <submittedName>
        <fullName evidence="3">PREDICTED: sentrin-specific</fullName>
    </submittedName>
</protein>
<reference evidence="4" key="2">
    <citation type="journal article" date="2020" name="Plant J.">
        <title>Transposons played a major role in the diversification between the closely related almond and peach genomes: results from the almond genome sequence.</title>
        <authorList>
            <person name="Alioto T."/>
            <person name="Alexiou K.G."/>
            <person name="Bardil A."/>
            <person name="Barteri F."/>
            <person name="Castanera R."/>
            <person name="Cruz F."/>
            <person name="Dhingra A."/>
            <person name="Duval H."/>
            <person name="Fernandez I Marti A."/>
            <person name="Frias L."/>
            <person name="Galan B."/>
            <person name="Garcia J.L."/>
            <person name="Howad W."/>
            <person name="Gomez-Garrido J."/>
            <person name="Gut M."/>
            <person name="Julca I."/>
            <person name="Morata J."/>
            <person name="Puigdomenech P."/>
            <person name="Ribeca P."/>
            <person name="Rubio Cabetas M.J."/>
            <person name="Vlasova A."/>
            <person name="Wirthensohn M."/>
            <person name="Garcia-Mas J."/>
            <person name="Gabaldon T."/>
            <person name="Casacuberta J.M."/>
            <person name="Arus P."/>
        </authorList>
    </citation>
    <scope>NUCLEOTIDE SEQUENCE [LARGE SCALE GENOMIC DNA]</scope>
    <source>
        <strain evidence="4">cv. Texas</strain>
    </source>
</reference>
<reference evidence="3" key="1">
    <citation type="submission" date="2019-07" db="EMBL/GenBank/DDBJ databases">
        <authorList>
            <person name="Alioto T."/>
            <person name="Alioto T."/>
            <person name="Gomez Garrido J."/>
        </authorList>
    </citation>
    <scope>NUCLEOTIDE SEQUENCE</scope>
</reference>
<dbReference type="EMBL" id="JAJFAZ020000007">
    <property type="protein sequence ID" value="KAI5317259.1"/>
    <property type="molecule type" value="Genomic_DNA"/>
</dbReference>
<dbReference type="Gramene" id="VVA29433">
    <property type="protein sequence ID" value="VVA29433"/>
    <property type="gene ID" value="Prudul26B005086"/>
</dbReference>
<evidence type="ECO:0000313" key="4">
    <source>
        <dbReference type="Proteomes" id="UP000327085"/>
    </source>
</evidence>
<sequence>MIRCSEIDAPSVAPRVCKDLDEFNSAVQQLRNEVAVLHREKDARKTEYAGEESHKIEDGGVAESRDPPRKIEMSTMEGYCGEDVIVGIQQKRGRGKNETFGSVTKRQRAVVKETPCQGREIPAEDTIGDPLRPVPLDSLLENVDMALLLLRERHNNSGKWKCDGLDYMQMKASMGKEDKKHIKGLLGMLKGKGLKLAKS</sequence>
<evidence type="ECO:0000256" key="1">
    <source>
        <dbReference type="SAM" id="MobiDB-lite"/>
    </source>
</evidence>
<keyword evidence="5" id="KW-1185">Reference proteome</keyword>
<reference evidence="2 5" key="3">
    <citation type="journal article" date="2022" name="G3 (Bethesda)">
        <title>Whole-genome sequence and methylome profiling of the almond [Prunus dulcis (Mill.) D.A. Webb] cultivar 'Nonpareil'.</title>
        <authorList>
            <person name="D'Amico-Willman K.M."/>
            <person name="Ouma W.Z."/>
            <person name="Meulia T."/>
            <person name="Sideli G.M."/>
            <person name="Gradziel T.M."/>
            <person name="Fresnedo-Ramirez J."/>
        </authorList>
    </citation>
    <scope>NUCLEOTIDE SEQUENCE [LARGE SCALE GENOMIC DNA]</scope>
    <source>
        <strain evidence="2">Clone GOH B32 T37-40</strain>
    </source>
</reference>
<accession>A0A5E4FPN6</accession>
<dbReference type="Proteomes" id="UP001054821">
    <property type="component" value="Chromosome 7"/>
</dbReference>